<protein>
    <submittedName>
        <fullName evidence="2">Uncharacterized protein</fullName>
    </submittedName>
</protein>
<evidence type="ECO:0000313" key="3">
    <source>
        <dbReference type="Proteomes" id="UP000663860"/>
    </source>
</evidence>
<sequence length="199" mass="22586">MSTVLGKRVQSAYSRPSHRSEITDQNNLTKQRPKTSKNTRQSYTNVFAQTELRTYKSSALSSATSHRRRPTTGRSSATVSTRPASRKLCSSEIESLLQTLDHDDTVIDQLDCLANYQTLVQTIDLRKTPIDCQVLCALQQRENRIVQGNACRDTRFQSLIELLQPAYILGRIEEDDLNDINPNIILEHPPNDLPVEYVK</sequence>
<evidence type="ECO:0000313" key="2">
    <source>
        <dbReference type="EMBL" id="CAF0985854.1"/>
    </source>
</evidence>
<gene>
    <name evidence="2" type="ORF">IZO911_LOCUS16829</name>
</gene>
<dbReference type="Proteomes" id="UP000663860">
    <property type="component" value="Unassembled WGS sequence"/>
</dbReference>
<feature type="region of interest" description="Disordered" evidence="1">
    <location>
        <begin position="1"/>
        <end position="41"/>
    </location>
</feature>
<name>A0A814FJI1_9BILA</name>
<evidence type="ECO:0000256" key="1">
    <source>
        <dbReference type="SAM" id="MobiDB-lite"/>
    </source>
</evidence>
<comment type="caution">
    <text evidence="2">The sequence shown here is derived from an EMBL/GenBank/DDBJ whole genome shotgun (WGS) entry which is preliminary data.</text>
</comment>
<dbReference type="EMBL" id="CAJNOE010000153">
    <property type="protein sequence ID" value="CAF0985854.1"/>
    <property type="molecule type" value="Genomic_DNA"/>
</dbReference>
<organism evidence="2 3">
    <name type="scientific">Adineta steineri</name>
    <dbReference type="NCBI Taxonomy" id="433720"/>
    <lineage>
        <taxon>Eukaryota</taxon>
        <taxon>Metazoa</taxon>
        <taxon>Spiralia</taxon>
        <taxon>Gnathifera</taxon>
        <taxon>Rotifera</taxon>
        <taxon>Eurotatoria</taxon>
        <taxon>Bdelloidea</taxon>
        <taxon>Adinetida</taxon>
        <taxon>Adinetidae</taxon>
        <taxon>Adineta</taxon>
    </lineage>
</organism>
<accession>A0A814FJI1</accession>
<proteinExistence type="predicted"/>
<feature type="compositionally biased region" description="Polar residues" evidence="1">
    <location>
        <begin position="72"/>
        <end position="83"/>
    </location>
</feature>
<reference evidence="2" key="1">
    <citation type="submission" date="2021-02" db="EMBL/GenBank/DDBJ databases">
        <authorList>
            <person name="Nowell W R."/>
        </authorList>
    </citation>
    <scope>NUCLEOTIDE SEQUENCE</scope>
</reference>
<dbReference type="AlphaFoldDB" id="A0A814FJI1"/>
<feature type="region of interest" description="Disordered" evidence="1">
    <location>
        <begin position="57"/>
        <end position="84"/>
    </location>
</feature>